<organism evidence="3 4">
    <name type="scientific">Monoraphidium neglectum</name>
    <dbReference type="NCBI Taxonomy" id="145388"/>
    <lineage>
        <taxon>Eukaryota</taxon>
        <taxon>Viridiplantae</taxon>
        <taxon>Chlorophyta</taxon>
        <taxon>core chlorophytes</taxon>
        <taxon>Chlorophyceae</taxon>
        <taxon>CS clade</taxon>
        <taxon>Sphaeropleales</taxon>
        <taxon>Selenastraceae</taxon>
        <taxon>Monoraphidium</taxon>
    </lineage>
</organism>
<dbReference type="STRING" id="145388.A0A0D2KGT0"/>
<evidence type="ECO:0000256" key="2">
    <source>
        <dbReference type="SAM" id="MobiDB-lite"/>
    </source>
</evidence>
<dbReference type="GO" id="GO:0005930">
    <property type="term" value="C:axoneme"/>
    <property type="evidence" value="ECO:0007669"/>
    <property type="project" value="UniProtKB-SubCell"/>
</dbReference>
<dbReference type="GeneID" id="25730351"/>
<reference evidence="3 4" key="1">
    <citation type="journal article" date="2013" name="BMC Genomics">
        <title>Reconstruction of the lipid metabolism for the microalga Monoraphidium neglectum from its genome sequence reveals characteristics suitable for biofuel production.</title>
        <authorList>
            <person name="Bogen C."/>
            <person name="Al-Dilaimi A."/>
            <person name="Albersmeier A."/>
            <person name="Wichmann J."/>
            <person name="Grundmann M."/>
            <person name="Rupp O."/>
            <person name="Lauersen K.J."/>
            <person name="Blifernez-Klassen O."/>
            <person name="Kalinowski J."/>
            <person name="Goesmann A."/>
            <person name="Mussgnug J.H."/>
            <person name="Kruse O."/>
        </authorList>
    </citation>
    <scope>NUCLEOTIDE SEQUENCE [LARGE SCALE GENOMIC DNA]</scope>
    <source>
        <strain evidence="3 4">SAG 48.87</strain>
    </source>
</reference>
<dbReference type="Proteomes" id="UP000054498">
    <property type="component" value="Unassembled WGS sequence"/>
</dbReference>
<feature type="compositionally biased region" description="Low complexity" evidence="2">
    <location>
        <begin position="7"/>
        <end position="21"/>
    </location>
</feature>
<dbReference type="RefSeq" id="XP_013894043.1">
    <property type="nucleotide sequence ID" value="XM_014038589.1"/>
</dbReference>
<name>A0A0D2KGT0_9CHLO</name>
<dbReference type="EMBL" id="KK103746">
    <property type="protein sequence ID" value="KIY95023.1"/>
    <property type="molecule type" value="Genomic_DNA"/>
</dbReference>
<evidence type="ECO:0000313" key="4">
    <source>
        <dbReference type="Proteomes" id="UP000054498"/>
    </source>
</evidence>
<dbReference type="Gene3D" id="3.80.10.10">
    <property type="entry name" value="Ribonuclease Inhibitor"/>
    <property type="match status" value="1"/>
</dbReference>
<proteinExistence type="predicted"/>
<sequence>MLASRDAAAAARRPAGRPAPGVAFDGRALALAGGGALQALRSPSYAAVCEVTLSDVDFRHVVAAMPALEALQRLTRLALHRTRVASLPALDTLLRLPRLRELEVGGSPVNRCALLRPYVAHRQ</sequence>
<accession>A0A0D2KGT0</accession>
<feature type="region of interest" description="Disordered" evidence="2">
    <location>
        <begin position="1"/>
        <end position="21"/>
    </location>
</feature>
<dbReference type="AlphaFoldDB" id="A0A0D2KGT0"/>
<evidence type="ECO:0000313" key="3">
    <source>
        <dbReference type="EMBL" id="KIY95023.1"/>
    </source>
</evidence>
<keyword evidence="4" id="KW-1185">Reference proteome</keyword>
<evidence type="ECO:0000256" key="1">
    <source>
        <dbReference type="ARBA" id="ARBA00004430"/>
    </source>
</evidence>
<dbReference type="SUPFAM" id="SSF52058">
    <property type="entry name" value="L domain-like"/>
    <property type="match status" value="1"/>
</dbReference>
<dbReference type="KEGG" id="mng:MNEG_12939"/>
<protein>
    <submittedName>
        <fullName evidence="3">Uncharacterized protein</fullName>
    </submittedName>
</protein>
<gene>
    <name evidence="3" type="ORF">MNEG_12939</name>
</gene>
<dbReference type="InterPro" id="IPR032675">
    <property type="entry name" value="LRR_dom_sf"/>
</dbReference>
<comment type="subcellular location">
    <subcellularLocation>
        <location evidence="1">Cytoplasm</location>
        <location evidence="1">Cytoskeleton</location>
        <location evidence="1">Cilium axoneme</location>
    </subcellularLocation>
</comment>